<keyword evidence="2" id="KW-1003">Cell membrane</keyword>
<organism evidence="7 8">
    <name type="scientific">Terribacillus saccharophilus</name>
    <dbReference type="NCBI Taxonomy" id="361277"/>
    <lineage>
        <taxon>Bacteria</taxon>
        <taxon>Bacillati</taxon>
        <taxon>Bacillota</taxon>
        <taxon>Bacilli</taxon>
        <taxon>Bacillales</taxon>
        <taxon>Bacillaceae</taxon>
        <taxon>Terribacillus</taxon>
    </lineage>
</organism>
<dbReference type="PANTHER" id="PTHR30509:SF9">
    <property type="entry name" value="MULTIDRUG RESISTANCE PROTEIN MDTO"/>
    <property type="match status" value="1"/>
</dbReference>
<feature type="transmembrane region" description="Helical" evidence="6">
    <location>
        <begin position="86"/>
        <end position="112"/>
    </location>
</feature>
<dbReference type="RefSeq" id="WP_095218849.1">
    <property type="nucleotide sequence ID" value="NZ_NPBJ01000016.1"/>
</dbReference>
<evidence type="ECO:0008006" key="9">
    <source>
        <dbReference type="Google" id="ProtNLM"/>
    </source>
</evidence>
<sequence length="350" mass="39541">MKKYFIGSRVIKTGIAVFFTALICEIVHISPAFAVIAAIVTIEPTIHASIQKGLIRLPASMVGAAFSVLSIYLFGASPLTYTAAAFLTILVCFKLKLHAGLIVATITAVAMIDVEHTSLWADFWARLGGSVIGIIISTLVNMLILPPDYFKKSRQQLDLVISHTNELIHAFVDIRIRKTQGDQPVHSLTASFSKLTDERLLLEQYVQHQQMEMRYHLPNSKAKAVLDKEAALTQKLKLIHYHLWNLIHAGRSDRQLHWNTEQRNRFGAAAEAVQGKLSHWMKEDQVSGEKQFQDLFQLFWSIDMPKDPSDGYFPIESIYLYELLSIHELVYDQQSGKTHLLVQKEAMLSD</sequence>
<proteinExistence type="predicted"/>
<feature type="transmembrane region" description="Helical" evidence="6">
    <location>
        <begin position="15"/>
        <end position="42"/>
    </location>
</feature>
<comment type="subcellular location">
    <subcellularLocation>
        <location evidence="1">Cell membrane</location>
        <topology evidence="1">Multi-pass membrane protein</topology>
    </subcellularLocation>
</comment>
<dbReference type="InterPro" id="IPR010343">
    <property type="entry name" value="ArAE_1"/>
</dbReference>
<feature type="transmembrane region" description="Helical" evidence="6">
    <location>
        <begin position="54"/>
        <end position="74"/>
    </location>
</feature>
<dbReference type="PANTHER" id="PTHR30509">
    <property type="entry name" value="P-HYDROXYBENZOIC ACID EFFLUX PUMP SUBUNIT-RELATED"/>
    <property type="match status" value="1"/>
</dbReference>
<keyword evidence="8" id="KW-1185">Reference proteome</keyword>
<evidence type="ECO:0000256" key="6">
    <source>
        <dbReference type="SAM" id="Phobius"/>
    </source>
</evidence>
<comment type="caution">
    <text evidence="7">The sequence shown here is derived from an EMBL/GenBank/DDBJ whole genome shotgun (WGS) entry which is preliminary data.</text>
</comment>
<keyword evidence="4 6" id="KW-1133">Transmembrane helix</keyword>
<evidence type="ECO:0000313" key="8">
    <source>
        <dbReference type="Proteomes" id="UP000216852"/>
    </source>
</evidence>
<keyword evidence="5 6" id="KW-0472">Membrane</keyword>
<reference evidence="7 8" key="1">
    <citation type="submission" date="2017-07" db="EMBL/GenBank/DDBJ databases">
        <title>Isolation and whole genome analysis of endospore-forming bacteria from heroin.</title>
        <authorList>
            <person name="Kalinowski J."/>
            <person name="Ahrens B."/>
            <person name="Al-Dilaimi A."/>
            <person name="Winkler A."/>
            <person name="Wibberg D."/>
            <person name="Schleenbecker U."/>
            <person name="Ruckert C."/>
            <person name="Wolfel R."/>
            <person name="Grass G."/>
        </authorList>
    </citation>
    <scope>NUCLEOTIDE SEQUENCE [LARGE SCALE GENOMIC DNA]</scope>
    <source>
        <strain evidence="7 8">7517-1</strain>
    </source>
</reference>
<evidence type="ECO:0000256" key="4">
    <source>
        <dbReference type="ARBA" id="ARBA00022989"/>
    </source>
</evidence>
<protein>
    <recommendedName>
        <fullName evidence="9">Aromatic acid exporter family member 1</fullName>
    </recommendedName>
</protein>
<dbReference type="Pfam" id="PF06081">
    <property type="entry name" value="ArAE_1"/>
    <property type="match status" value="1"/>
</dbReference>
<evidence type="ECO:0000256" key="5">
    <source>
        <dbReference type="ARBA" id="ARBA00023136"/>
    </source>
</evidence>
<evidence type="ECO:0000256" key="1">
    <source>
        <dbReference type="ARBA" id="ARBA00004651"/>
    </source>
</evidence>
<accession>A0ABX4GZ63</accession>
<evidence type="ECO:0000313" key="7">
    <source>
        <dbReference type="EMBL" id="PAE00171.1"/>
    </source>
</evidence>
<name>A0ABX4GZ63_9BACI</name>
<dbReference type="Proteomes" id="UP000216852">
    <property type="component" value="Unassembled WGS sequence"/>
</dbReference>
<feature type="transmembrane region" description="Helical" evidence="6">
    <location>
        <begin position="124"/>
        <end position="145"/>
    </location>
</feature>
<evidence type="ECO:0000256" key="2">
    <source>
        <dbReference type="ARBA" id="ARBA00022475"/>
    </source>
</evidence>
<evidence type="ECO:0000256" key="3">
    <source>
        <dbReference type="ARBA" id="ARBA00022692"/>
    </source>
</evidence>
<gene>
    <name evidence="7" type="ORF">CHH48_09215</name>
</gene>
<keyword evidence="3 6" id="KW-0812">Transmembrane</keyword>
<dbReference type="EMBL" id="NPBJ01000016">
    <property type="protein sequence ID" value="PAE00171.1"/>
    <property type="molecule type" value="Genomic_DNA"/>
</dbReference>